<dbReference type="InterPro" id="IPR014100">
    <property type="entry name" value="GTP-bd_Obg/CgtA"/>
</dbReference>
<comment type="subcellular location">
    <subcellularLocation>
        <location evidence="9">Cytoplasm</location>
    </subcellularLocation>
</comment>
<dbReference type="EC" id="3.6.5.-" evidence="9"/>
<dbReference type="Pfam" id="PF09269">
    <property type="entry name" value="DUF1967"/>
    <property type="match status" value="1"/>
</dbReference>
<dbReference type="Pfam" id="PF01926">
    <property type="entry name" value="MMR_HSR1"/>
    <property type="match status" value="1"/>
</dbReference>
<dbReference type="InterPro" id="IPR031167">
    <property type="entry name" value="G_OBG"/>
</dbReference>
<keyword evidence="6 9" id="KW-0378">Hydrolase</keyword>
<dbReference type="InterPro" id="IPR006073">
    <property type="entry name" value="GTP-bd"/>
</dbReference>
<feature type="binding site" evidence="9">
    <location>
        <begin position="282"/>
        <end position="285"/>
    </location>
    <ligand>
        <name>GTP</name>
        <dbReference type="ChEBI" id="CHEBI:37565"/>
    </ligand>
</feature>
<evidence type="ECO:0000259" key="11">
    <source>
        <dbReference type="PROSITE" id="PS51881"/>
    </source>
</evidence>
<feature type="domain" description="OCT" evidence="11">
    <location>
        <begin position="356"/>
        <end position="434"/>
    </location>
</feature>
<dbReference type="InterPro" id="IPR036346">
    <property type="entry name" value="GTP-bd_prot_GTP1/OBG_C_sf"/>
</dbReference>
<feature type="binding site" evidence="9">
    <location>
        <begin position="212"/>
        <end position="215"/>
    </location>
    <ligand>
        <name>GTP</name>
        <dbReference type="ChEBI" id="CHEBI:37565"/>
    </ligand>
</feature>
<dbReference type="PROSITE" id="PS51883">
    <property type="entry name" value="OBG"/>
    <property type="match status" value="1"/>
</dbReference>
<dbReference type="RefSeq" id="WP_162358488.1">
    <property type="nucleotide sequence ID" value="NZ_CP048209.1"/>
</dbReference>
<dbReference type="GO" id="GO:0000287">
    <property type="term" value="F:magnesium ion binding"/>
    <property type="evidence" value="ECO:0007669"/>
    <property type="project" value="InterPro"/>
</dbReference>
<dbReference type="PROSITE" id="PS51881">
    <property type="entry name" value="OCT"/>
    <property type="match status" value="1"/>
</dbReference>
<dbReference type="InterPro" id="IPR015349">
    <property type="entry name" value="OCT_dom"/>
</dbReference>
<dbReference type="EMBL" id="CP048209">
    <property type="protein sequence ID" value="QHT62053.1"/>
    <property type="molecule type" value="Genomic_DNA"/>
</dbReference>
<evidence type="ECO:0000313" key="13">
    <source>
        <dbReference type="EMBL" id="QHT62053.1"/>
    </source>
</evidence>
<organism evidence="13 14">
    <name type="scientific">Paenibacillus lycopersici</name>
    <dbReference type="NCBI Taxonomy" id="2704462"/>
    <lineage>
        <taxon>Bacteria</taxon>
        <taxon>Bacillati</taxon>
        <taxon>Bacillota</taxon>
        <taxon>Bacilli</taxon>
        <taxon>Bacillales</taxon>
        <taxon>Paenibacillaceae</taxon>
        <taxon>Paenibacillus</taxon>
    </lineage>
</organism>
<dbReference type="GO" id="GO:0042254">
    <property type="term" value="P:ribosome biogenesis"/>
    <property type="evidence" value="ECO:0007669"/>
    <property type="project" value="UniProtKB-UniRule"/>
</dbReference>
<dbReference type="NCBIfam" id="TIGR03595">
    <property type="entry name" value="Obg_CgtA_exten"/>
    <property type="match status" value="1"/>
</dbReference>
<dbReference type="FunFam" id="3.40.50.300:FF:000515">
    <property type="entry name" value="GTPase Obg"/>
    <property type="match status" value="1"/>
</dbReference>
<evidence type="ECO:0000256" key="8">
    <source>
        <dbReference type="ARBA" id="ARBA00023134"/>
    </source>
</evidence>
<keyword evidence="3 9" id="KW-0963">Cytoplasm</keyword>
<dbReference type="GO" id="GO:0005525">
    <property type="term" value="F:GTP binding"/>
    <property type="evidence" value="ECO:0007669"/>
    <property type="project" value="UniProtKB-UniRule"/>
</dbReference>
<dbReference type="InterPro" id="IPR045086">
    <property type="entry name" value="OBG_GTPase"/>
</dbReference>
<dbReference type="InterPro" id="IPR006074">
    <property type="entry name" value="GTP1-OBG_CS"/>
</dbReference>
<dbReference type="GO" id="GO:0003924">
    <property type="term" value="F:GTPase activity"/>
    <property type="evidence" value="ECO:0007669"/>
    <property type="project" value="UniProtKB-UniRule"/>
</dbReference>
<evidence type="ECO:0000259" key="10">
    <source>
        <dbReference type="PROSITE" id="PS51710"/>
    </source>
</evidence>
<keyword evidence="4 9" id="KW-0479">Metal-binding</keyword>
<evidence type="ECO:0000256" key="4">
    <source>
        <dbReference type="ARBA" id="ARBA00022723"/>
    </source>
</evidence>
<evidence type="ECO:0000256" key="9">
    <source>
        <dbReference type="HAMAP-Rule" id="MF_01454"/>
    </source>
</evidence>
<evidence type="ECO:0000259" key="12">
    <source>
        <dbReference type="PROSITE" id="PS51883"/>
    </source>
</evidence>
<dbReference type="NCBIfam" id="NF008954">
    <property type="entry name" value="PRK12296.1"/>
    <property type="match status" value="1"/>
</dbReference>
<comment type="cofactor">
    <cofactor evidence="1 9">
        <name>Mg(2+)</name>
        <dbReference type="ChEBI" id="CHEBI:18420"/>
    </cofactor>
</comment>
<dbReference type="SUPFAM" id="SSF82051">
    <property type="entry name" value="Obg GTP-binding protein N-terminal domain"/>
    <property type="match status" value="1"/>
</dbReference>
<dbReference type="PANTHER" id="PTHR11702">
    <property type="entry name" value="DEVELOPMENTALLY REGULATED GTP-BINDING PROTEIN-RELATED"/>
    <property type="match status" value="1"/>
</dbReference>
<feature type="binding site" evidence="9">
    <location>
        <position position="172"/>
    </location>
    <ligand>
        <name>Mg(2+)</name>
        <dbReference type="ChEBI" id="CHEBI:18420"/>
    </ligand>
</feature>
<dbReference type="Gene3D" id="2.70.210.12">
    <property type="entry name" value="GTP1/OBG domain"/>
    <property type="match status" value="1"/>
</dbReference>
<feature type="binding site" evidence="9">
    <location>
        <begin position="315"/>
        <end position="317"/>
    </location>
    <ligand>
        <name>GTP</name>
        <dbReference type="ChEBI" id="CHEBI:37565"/>
    </ligand>
</feature>
<dbReference type="GO" id="GO:0005737">
    <property type="term" value="C:cytoplasm"/>
    <property type="evidence" value="ECO:0007669"/>
    <property type="project" value="UniProtKB-SubCell"/>
</dbReference>
<dbReference type="NCBIfam" id="TIGR02729">
    <property type="entry name" value="Obg_CgtA"/>
    <property type="match status" value="1"/>
</dbReference>
<dbReference type="InterPro" id="IPR006169">
    <property type="entry name" value="GTP1_OBG_dom"/>
</dbReference>
<dbReference type="Proteomes" id="UP000476064">
    <property type="component" value="Chromosome"/>
</dbReference>
<comment type="similarity">
    <text evidence="2 9">Belongs to the TRAFAC class OBG-HflX-like GTPase superfamily. OBG GTPase family.</text>
</comment>
<feature type="binding site" evidence="9">
    <location>
        <begin position="165"/>
        <end position="172"/>
    </location>
    <ligand>
        <name>GTP</name>
        <dbReference type="ChEBI" id="CHEBI:37565"/>
    </ligand>
</feature>
<dbReference type="InterPro" id="IPR027417">
    <property type="entry name" value="P-loop_NTPase"/>
</dbReference>
<keyword evidence="5 9" id="KW-0547">Nucleotide-binding</keyword>
<dbReference type="PRINTS" id="PR00326">
    <property type="entry name" value="GTP1OBG"/>
</dbReference>
<feature type="binding site" evidence="9">
    <location>
        <position position="192"/>
    </location>
    <ligand>
        <name>Mg(2+)</name>
        <dbReference type="ChEBI" id="CHEBI:18420"/>
    </ligand>
</feature>
<evidence type="ECO:0000313" key="14">
    <source>
        <dbReference type="Proteomes" id="UP000476064"/>
    </source>
</evidence>
<feature type="domain" description="OBG-type G" evidence="10">
    <location>
        <begin position="159"/>
        <end position="334"/>
    </location>
</feature>
<dbReference type="SUPFAM" id="SSF102741">
    <property type="entry name" value="Obg GTP-binding protein C-terminal domain"/>
    <property type="match status" value="1"/>
</dbReference>
<dbReference type="NCBIfam" id="NF008956">
    <property type="entry name" value="PRK12299.1"/>
    <property type="match status" value="1"/>
</dbReference>
<comment type="function">
    <text evidence="9">An essential GTPase which binds GTP, GDP and possibly (p)ppGpp with moderate affinity, with high nucleotide exchange rates and a fairly low GTP hydrolysis rate. Plays a role in control of the cell cycle, stress response, ribosome biogenesis and in those bacteria that undergo differentiation, in morphogenesis control.</text>
</comment>
<sequence length="442" mass="48895">MFVDKAKIFVKGGDGGNGIVSYRREKYVPNGGPAGGDGGKGGDVIFRVDSGLRTLMDFRYQKHFKGERGERGKVKTMHGANAEDMIVRIPPGTVIIDDDSGEIIADMTQNGSEIVVAKGGRGGRGNCRFATASNPAPDFAENGEEGAERWIILELKVMADVGLVGFPSVGKSTLLSVVSAAQPKIGAYHFTTISPNLGVVDVGDGRSFVMADLPGLIEGAHEGVGLGHDFLRHVERTRIILHVLDMSGSEGRDPYEDWVTINNELELYNPALAERPQIIVANKMDMPDSEDNLALFREQLAARGDEIEHKIVPMSSLTKQGVQELLYKAADLLETVPETRQIEEVRDVAERKVYTLDKEEDRSFKVGKENEGFYVESPYIEKFMKRVNLNNSYDAIMRFARTLRMMGVDAELRKIGAKDGDIVRIADFTFEFFEGSDFYYHE</sequence>
<dbReference type="HAMAP" id="MF_01454">
    <property type="entry name" value="GTPase_Obg"/>
    <property type="match status" value="1"/>
</dbReference>
<keyword evidence="8 9" id="KW-0342">GTP-binding</keyword>
<dbReference type="KEGG" id="plyc:GXP70_20115"/>
<name>A0A6C0G297_9BACL</name>
<evidence type="ECO:0000256" key="5">
    <source>
        <dbReference type="ARBA" id="ARBA00022741"/>
    </source>
</evidence>
<dbReference type="PANTHER" id="PTHR11702:SF31">
    <property type="entry name" value="MITOCHONDRIAL RIBOSOME-ASSOCIATED GTPASE 2"/>
    <property type="match status" value="1"/>
</dbReference>
<feature type="domain" description="Obg" evidence="12">
    <location>
        <begin position="1"/>
        <end position="158"/>
    </location>
</feature>
<keyword evidence="14" id="KW-1185">Reference proteome</keyword>
<protein>
    <recommendedName>
        <fullName evidence="9">GTPase Obg</fullName>
        <ecNumber evidence="9">3.6.5.-</ecNumber>
    </recommendedName>
    <alternativeName>
        <fullName evidence="9">GTP-binding protein Obg</fullName>
    </alternativeName>
</protein>
<reference evidence="13 14" key="1">
    <citation type="submission" date="2020-01" db="EMBL/GenBank/DDBJ databases">
        <title>Paenibacillus sp. nov., isolated from tomato rhizosphere.</title>
        <authorList>
            <person name="Weon H.-Y."/>
            <person name="Lee S.A."/>
        </authorList>
    </citation>
    <scope>NUCLEOTIDE SEQUENCE [LARGE SCALE GENOMIC DNA]</scope>
    <source>
        <strain evidence="13 14">12200R-189</strain>
    </source>
</reference>
<gene>
    <name evidence="13" type="primary">obgE</name>
    <name evidence="9" type="synonym">obg</name>
    <name evidence="13" type="ORF">GXP70_20115</name>
</gene>
<feature type="binding site" evidence="9">
    <location>
        <begin position="190"/>
        <end position="194"/>
    </location>
    <ligand>
        <name>GTP</name>
        <dbReference type="ChEBI" id="CHEBI:37565"/>
    </ligand>
</feature>
<evidence type="ECO:0000256" key="6">
    <source>
        <dbReference type="ARBA" id="ARBA00022801"/>
    </source>
</evidence>
<accession>A0A6C0G297</accession>
<dbReference type="FunFam" id="2.70.210.12:FF:000001">
    <property type="entry name" value="GTPase Obg"/>
    <property type="match status" value="1"/>
</dbReference>
<evidence type="ECO:0000256" key="2">
    <source>
        <dbReference type="ARBA" id="ARBA00007699"/>
    </source>
</evidence>
<evidence type="ECO:0000256" key="3">
    <source>
        <dbReference type="ARBA" id="ARBA00022490"/>
    </source>
</evidence>
<dbReference type="Pfam" id="PF01018">
    <property type="entry name" value="GTP1_OBG"/>
    <property type="match status" value="1"/>
</dbReference>
<dbReference type="Gene3D" id="3.30.300.350">
    <property type="entry name" value="GTP-binding protein OBG, C-terminal domain"/>
    <property type="match status" value="1"/>
</dbReference>
<proteinExistence type="inferred from homology"/>
<dbReference type="PROSITE" id="PS51710">
    <property type="entry name" value="G_OBG"/>
    <property type="match status" value="1"/>
</dbReference>
<dbReference type="Gene3D" id="3.40.50.300">
    <property type="entry name" value="P-loop containing nucleotide triphosphate hydrolases"/>
    <property type="match status" value="1"/>
</dbReference>
<dbReference type="SUPFAM" id="SSF52540">
    <property type="entry name" value="P-loop containing nucleoside triphosphate hydrolases"/>
    <property type="match status" value="1"/>
</dbReference>
<dbReference type="PROSITE" id="PS00905">
    <property type="entry name" value="GTP1_OBG"/>
    <property type="match status" value="1"/>
</dbReference>
<dbReference type="InterPro" id="IPR036726">
    <property type="entry name" value="GTP1_OBG_dom_sf"/>
</dbReference>
<dbReference type="PIRSF" id="PIRSF002401">
    <property type="entry name" value="GTP_bd_Obg/CgtA"/>
    <property type="match status" value="1"/>
</dbReference>
<evidence type="ECO:0000256" key="1">
    <source>
        <dbReference type="ARBA" id="ARBA00001946"/>
    </source>
</evidence>
<keyword evidence="7 9" id="KW-0460">Magnesium</keyword>
<dbReference type="CDD" id="cd01898">
    <property type="entry name" value="Obg"/>
    <property type="match status" value="1"/>
</dbReference>
<dbReference type="AlphaFoldDB" id="A0A6C0G297"/>
<evidence type="ECO:0000256" key="7">
    <source>
        <dbReference type="ARBA" id="ARBA00022842"/>
    </source>
</evidence>
<dbReference type="NCBIfam" id="NF008955">
    <property type="entry name" value="PRK12297.1"/>
    <property type="match status" value="1"/>
</dbReference>
<comment type="subunit">
    <text evidence="9">Monomer.</text>
</comment>